<evidence type="ECO:0000259" key="2">
    <source>
        <dbReference type="Pfam" id="PF07085"/>
    </source>
</evidence>
<dbReference type="Proteomes" id="UP000284243">
    <property type="component" value="Unassembled WGS sequence"/>
</dbReference>
<dbReference type="Proteomes" id="UP001199750">
    <property type="component" value="Unassembled WGS sequence"/>
</dbReference>
<sequence length="114" mass="12833">MTPDDIIKLLDATCICGARKLHDPIQHAFAADLMSDVLRLNTEGLLLITGMANPQVIRTAEMADIPFILFVRDKQITAEMQQLAEENEILLLRCRQSMFRVCGELYKAGLLPVY</sequence>
<dbReference type="InterPro" id="IPR028979">
    <property type="entry name" value="Ser_kin/Pase_Hpr-like_N_sf"/>
</dbReference>
<dbReference type="RefSeq" id="WP_013610548.1">
    <property type="nucleotide sequence ID" value="NZ_BAABYK010000001.1"/>
</dbReference>
<dbReference type="SUPFAM" id="SSF75138">
    <property type="entry name" value="HprK N-terminal domain-like"/>
    <property type="match status" value="1"/>
</dbReference>
<feature type="domain" description="DRTGG" evidence="2">
    <location>
        <begin position="5"/>
        <end position="102"/>
    </location>
</feature>
<dbReference type="InterPro" id="IPR010766">
    <property type="entry name" value="DRTGG"/>
</dbReference>
<reference evidence="3" key="2">
    <citation type="submission" date="2022-01" db="EMBL/GenBank/DDBJ databases">
        <title>Collection of gut derived symbiotic bacterial strains cultured from healthy donors.</title>
        <authorList>
            <person name="Lin H."/>
            <person name="Kohout C."/>
            <person name="Waligurski E."/>
            <person name="Pamer E.G."/>
        </authorList>
    </citation>
    <scope>NUCLEOTIDE SEQUENCE</scope>
    <source>
        <strain evidence="3">DFI.1.149</strain>
    </source>
</reference>
<dbReference type="EMBL" id="JAQMRD010000033">
    <property type="protein sequence ID" value="MDB9224873.1"/>
    <property type="molecule type" value="Genomic_DNA"/>
</dbReference>
<accession>A0A1Y3YGP0</accession>
<dbReference type="Proteomes" id="UP000283426">
    <property type="component" value="Unassembled WGS sequence"/>
</dbReference>
<reference evidence="8 9" key="1">
    <citation type="submission" date="2018-08" db="EMBL/GenBank/DDBJ databases">
        <title>A genome reference for cultivated species of the human gut microbiota.</title>
        <authorList>
            <person name="Zou Y."/>
            <person name="Xue W."/>
            <person name="Luo G."/>
        </authorList>
    </citation>
    <scope>NUCLEOTIDE SEQUENCE [LARGE SCALE GENOMIC DNA]</scope>
    <source>
        <strain evidence="6 8">AF14-6AC</strain>
        <strain evidence="5 9">AF16-14</strain>
        <strain evidence="7 10">OF03-11</strain>
    </source>
</reference>
<name>A0A1Y3YGP0_9BACT</name>
<dbReference type="EMBL" id="QRYW01000003">
    <property type="protein sequence ID" value="RGV30258.1"/>
    <property type="molecule type" value="Genomic_DNA"/>
</dbReference>
<evidence type="ECO:0000313" key="8">
    <source>
        <dbReference type="Proteomes" id="UP000283426"/>
    </source>
</evidence>
<dbReference type="GeneID" id="61273449"/>
<evidence type="ECO:0000313" key="6">
    <source>
        <dbReference type="EMBL" id="RGV30258.1"/>
    </source>
</evidence>
<evidence type="ECO:0000313" key="3">
    <source>
        <dbReference type="EMBL" id="MCG4959516.1"/>
    </source>
</evidence>
<evidence type="ECO:0000313" key="9">
    <source>
        <dbReference type="Proteomes" id="UP000284243"/>
    </source>
</evidence>
<dbReference type="EMBL" id="QSCO01000014">
    <property type="protein sequence ID" value="RGY06080.1"/>
    <property type="molecule type" value="Genomic_DNA"/>
</dbReference>
<proteinExistence type="predicted"/>
<dbReference type="OMA" id="SDMMSDV"/>
<dbReference type="EMBL" id="JAKNDN010000010">
    <property type="protein sequence ID" value="MCG4959516.1"/>
    <property type="molecule type" value="Genomic_DNA"/>
</dbReference>
<dbReference type="AlphaFoldDB" id="A0A1Y3YGP0"/>
<dbReference type="EMBL" id="QRYC01000006">
    <property type="protein sequence ID" value="RGU57198.1"/>
    <property type="molecule type" value="Genomic_DNA"/>
</dbReference>
<dbReference type="Pfam" id="PF07085">
    <property type="entry name" value="DRTGG"/>
    <property type="match status" value="1"/>
</dbReference>
<dbReference type="Proteomes" id="UP000284434">
    <property type="component" value="Unassembled WGS sequence"/>
</dbReference>
<organism evidence="5 9">
    <name type="scientific">Odoribacter splanchnicus</name>
    <dbReference type="NCBI Taxonomy" id="28118"/>
    <lineage>
        <taxon>Bacteria</taxon>
        <taxon>Pseudomonadati</taxon>
        <taxon>Bacteroidota</taxon>
        <taxon>Bacteroidia</taxon>
        <taxon>Bacteroidales</taxon>
        <taxon>Odoribacteraceae</taxon>
        <taxon>Odoribacter</taxon>
    </lineage>
</organism>
<evidence type="ECO:0000313" key="7">
    <source>
        <dbReference type="EMBL" id="RGY06080.1"/>
    </source>
</evidence>
<dbReference type="Gene3D" id="3.40.1390.20">
    <property type="entry name" value="HprK N-terminal domain-like"/>
    <property type="match status" value="1"/>
</dbReference>
<reference evidence="4" key="3">
    <citation type="submission" date="2023-01" db="EMBL/GenBank/DDBJ databases">
        <title>Human gut microbiome strain richness.</title>
        <authorList>
            <person name="Chen-Liaw A."/>
        </authorList>
    </citation>
    <scope>NUCLEOTIDE SEQUENCE</scope>
    <source>
        <strain evidence="4">RTP21484st1_B7_RTP21484_190118</strain>
    </source>
</reference>
<evidence type="ECO:0000313" key="5">
    <source>
        <dbReference type="EMBL" id="RGU57198.1"/>
    </source>
</evidence>
<protein>
    <submittedName>
        <fullName evidence="4">DRTGG domain-containing protein</fullName>
    </submittedName>
</protein>
<evidence type="ECO:0000313" key="4">
    <source>
        <dbReference type="EMBL" id="MDB9224873.1"/>
    </source>
</evidence>
<evidence type="ECO:0000256" key="1">
    <source>
        <dbReference type="ARBA" id="ARBA00011643"/>
    </source>
</evidence>
<comment type="subunit">
    <text evidence="1">Homohexamer.</text>
</comment>
<comment type="caution">
    <text evidence="5">The sequence shown here is derived from an EMBL/GenBank/DDBJ whole genome shotgun (WGS) entry which is preliminary data.</text>
</comment>
<dbReference type="Proteomes" id="UP001212263">
    <property type="component" value="Unassembled WGS sequence"/>
</dbReference>
<gene>
    <name evidence="6" type="ORF">DWW24_02360</name>
    <name evidence="5" type="ORF">DWW57_06485</name>
    <name evidence="7" type="ORF">DXA53_10980</name>
    <name evidence="3" type="ORF">L0P03_06570</name>
    <name evidence="4" type="ORF">PN645_18010</name>
</gene>
<evidence type="ECO:0000313" key="10">
    <source>
        <dbReference type="Proteomes" id="UP000284434"/>
    </source>
</evidence>